<sequence length="60" mass="7166">MSRQHQNSSKADETKSEMNFDRCTNDCISHLIRFHLNFHQLETFLPQLREAPLLRFSAFQ</sequence>
<keyword evidence="2" id="KW-1185">Reference proteome</keyword>
<evidence type="ECO:0000313" key="1">
    <source>
        <dbReference type="EMBL" id="PHQ32281.1"/>
    </source>
</evidence>
<comment type="caution">
    <text evidence="1">The sequence shown here is derived from an EMBL/GenBank/DDBJ whole genome shotgun (WGS) entry which is preliminary data.</text>
</comment>
<reference evidence="1 2" key="1">
    <citation type="submission" date="2017-06" db="EMBL/GenBank/DDBJ databases">
        <title>Description of Rhodopirellula bahusiensis sp. nov.</title>
        <authorList>
            <person name="Kizina J."/>
            <person name="Harder J."/>
        </authorList>
    </citation>
    <scope>NUCLEOTIDE SEQUENCE [LARGE SCALE GENOMIC DNA]</scope>
    <source>
        <strain evidence="1 2">SWK21</strain>
    </source>
</reference>
<organism evidence="1 2">
    <name type="scientific">Rhodopirellula bahusiensis</name>
    <dbReference type="NCBI Taxonomy" id="2014065"/>
    <lineage>
        <taxon>Bacteria</taxon>
        <taxon>Pseudomonadati</taxon>
        <taxon>Planctomycetota</taxon>
        <taxon>Planctomycetia</taxon>
        <taxon>Pirellulales</taxon>
        <taxon>Pirellulaceae</taxon>
        <taxon>Rhodopirellula</taxon>
    </lineage>
</organism>
<proteinExistence type="predicted"/>
<evidence type="ECO:0000313" key="2">
    <source>
        <dbReference type="Proteomes" id="UP000225740"/>
    </source>
</evidence>
<name>A0A2G1VZY1_9BACT</name>
<gene>
    <name evidence="1" type="ORF">CEE69_26380</name>
</gene>
<dbReference type="AlphaFoldDB" id="A0A2G1VZY1"/>
<protein>
    <submittedName>
        <fullName evidence="1">Uncharacterized protein</fullName>
    </submittedName>
</protein>
<accession>A0A2G1VZY1</accession>
<dbReference type="Proteomes" id="UP000225740">
    <property type="component" value="Unassembled WGS sequence"/>
</dbReference>
<dbReference type="EMBL" id="NIZW01000029">
    <property type="protein sequence ID" value="PHQ32281.1"/>
    <property type="molecule type" value="Genomic_DNA"/>
</dbReference>